<keyword evidence="4" id="KW-0052">Apoplast</keyword>
<protein>
    <recommendedName>
        <fullName evidence="4">Dirigent protein</fullName>
    </recommendedName>
</protein>
<comment type="subcellular location">
    <subcellularLocation>
        <location evidence="4">Secreted</location>
        <location evidence="4">Extracellular space</location>
        <location evidence="4">Apoplast</location>
    </subcellularLocation>
</comment>
<dbReference type="InterPro" id="IPR036928">
    <property type="entry name" value="AS_sf"/>
</dbReference>
<accession>A0A9Q0K909</accession>
<comment type="caution">
    <text evidence="5">The sequence shown here is derived from an EMBL/GenBank/DDBJ whole genome shotgun (WGS) entry which is preliminary data.</text>
</comment>
<gene>
    <name evidence="5" type="ORF">NE237_017977</name>
</gene>
<dbReference type="PANTHER" id="PTHR42678:SF34">
    <property type="entry name" value="OS04G0183300 PROTEIN"/>
    <property type="match status" value="1"/>
</dbReference>
<dbReference type="AlphaFoldDB" id="A0A9Q0K909"/>
<dbReference type="GO" id="GO:0048046">
    <property type="term" value="C:apoplast"/>
    <property type="evidence" value="ECO:0007669"/>
    <property type="project" value="UniProtKB-SubCell"/>
</dbReference>
<dbReference type="Proteomes" id="UP001141806">
    <property type="component" value="Unassembled WGS sequence"/>
</dbReference>
<dbReference type="Gene3D" id="2.40.480.10">
    <property type="entry name" value="Allene oxide cyclase-like"/>
    <property type="match status" value="1"/>
</dbReference>
<dbReference type="InterPro" id="IPR004265">
    <property type="entry name" value="Dirigent"/>
</dbReference>
<dbReference type="Gene3D" id="3.90.1300.10">
    <property type="entry name" value="Amidase signature (AS) domain"/>
    <property type="match status" value="2"/>
</dbReference>
<reference evidence="5" key="1">
    <citation type="journal article" date="2023" name="Plant J.">
        <title>The genome of the king protea, Protea cynaroides.</title>
        <authorList>
            <person name="Chang J."/>
            <person name="Duong T.A."/>
            <person name="Schoeman C."/>
            <person name="Ma X."/>
            <person name="Roodt D."/>
            <person name="Barker N."/>
            <person name="Li Z."/>
            <person name="Van de Peer Y."/>
            <person name="Mizrachi E."/>
        </authorList>
    </citation>
    <scope>NUCLEOTIDE SEQUENCE</scope>
    <source>
        <tissue evidence="5">Young leaves</tissue>
    </source>
</reference>
<sequence length="538" mass="59087">MVYCFTKDKLNTTAGSFALLGSVVPRDAGVAAKLRTAGTIILGKAALIEWAHYPPITNESVCNVSGSKRIKHRISNISSNKHGSSVTGEWGQTVQSLARLLLTRWLESNPLSDSLADLGSFPSVQGKSQSGETETMEELQSLEEVQRMMTFMVGFWPCISIDLEGNDQGTGLEAQGSQHKYHTEFKSKWRNNWIVDRVQDRLEFIPLRVGSSPIRTLADAIAFNLNYSTLEMNIPQYGQTNFLLAENTTGTSNPAYQAALMNMQSLTQNGFVKLMTDNNLDALITPNPTVTPMLAIGGFPGITVPAGYDPTTGAPFGICFSGLQGYEPRLIEISYAFEQATKVRKPPSFHRDRKKWEKVAEVTLLLFFLIVGSQAEDWHKSVVKKVKEEEKTTELHFYFHDTVSGKQPSAVRVAEAAETNKSPTLFGMVMMADDPLTEGPQLTSKEVGRAQGLYGSACQEDLNLIMAMNLGFTDGPFNGSSLSILGRNPAMHPIREMPIVGGTGLFQKARGIAMARTYLFNPATGDAIVEYNVTAFHY</sequence>
<dbReference type="InterPro" id="IPR044859">
    <property type="entry name" value="Allene_oxi_cyc_Dirigent"/>
</dbReference>
<comment type="subunit">
    <text evidence="2 4">Homodimer.</text>
</comment>
<organism evidence="5 6">
    <name type="scientific">Protea cynaroides</name>
    <dbReference type="NCBI Taxonomy" id="273540"/>
    <lineage>
        <taxon>Eukaryota</taxon>
        <taxon>Viridiplantae</taxon>
        <taxon>Streptophyta</taxon>
        <taxon>Embryophyta</taxon>
        <taxon>Tracheophyta</taxon>
        <taxon>Spermatophyta</taxon>
        <taxon>Magnoliopsida</taxon>
        <taxon>Proteales</taxon>
        <taxon>Proteaceae</taxon>
        <taxon>Protea</taxon>
    </lineage>
</organism>
<dbReference type="Pfam" id="PF03018">
    <property type="entry name" value="Dirigent"/>
    <property type="match status" value="1"/>
</dbReference>
<dbReference type="EMBL" id="JAMYWD010000007">
    <property type="protein sequence ID" value="KAJ4966128.1"/>
    <property type="molecule type" value="Genomic_DNA"/>
</dbReference>
<evidence type="ECO:0000256" key="3">
    <source>
        <dbReference type="ARBA" id="ARBA00022525"/>
    </source>
</evidence>
<dbReference type="PANTHER" id="PTHR42678">
    <property type="entry name" value="AMIDASE"/>
    <property type="match status" value="1"/>
</dbReference>
<evidence type="ECO:0000256" key="4">
    <source>
        <dbReference type="RuleBase" id="RU363099"/>
    </source>
</evidence>
<evidence type="ECO:0000256" key="1">
    <source>
        <dbReference type="ARBA" id="ARBA00010746"/>
    </source>
</evidence>
<dbReference type="GO" id="GO:0009699">
    <property type="term" value="P:phenylpropanoid biosynthetic process"/>
    <property type="evidence" value="ECO:0007669"/>
    <property type="project" value="UniProtKB-ARBA"/>
</dbReference>
<name>A0A9Q0K909_9MAGN</name>
<dbReference type="SUPFAM" id="SSF75304">
    <property type="entry name" value="Amidase signature (AS) enzymes"/>
    <property type="match status" value="1"/>
</dbReference>
<evidence type="ECO:0000313" key="6">
    <source>
        <dbReference type="Proteomes" id="UP001141806"/>
    </source>
</evidence>
<keyword evidence="6" id="KW-1185">Reference proteome</keyword>
<comment type="function">
    <text evidence="4">Dirigent proteins impart stereoselectivity on the phenoxy radical-coupling reaction, yielding optically active lignans from two molecules of coniferyl alcohol in the biosynthesis of lignans, flavonolignans, and alkaloids and thus plays a central role in plant secondary metabolism.</text>
</comment>
<evidence type="ECO:0000256" key="2">
    <source>
        <dbReference type="ARBA" id="ARBA00011738"/>
    </source>
</evidence>
<keyword evidence="3 4" id="KW-0964">Secreted</keyword>
<dbReference type="OrthoDB" id="566138at2759"/>
<evidence type="ECO:0000313" key="5">
    <source>
        <dbReference type="EMBL" id="KAJ4966128.1"/>
    </source>
</evidence>
<comment type="similarity">
    <text evidence="1 4">Belongs to the plant dirigent protein family.</text>
</comment>
<proteinExistence type="inferred from homology"/>